<dbReference type="SUPFAM" id="SSF51182">
    <property type="entry name" value="RmlC-like cupins"/>
    <property type="match status" value="1"/>
</dbReference>
<dbReference type="Pfam" id="PF07883">
    <property type="entry name" value="Cupin_2"/>
    <property type="match status" value="1"/>
</dbReference>
<organism evidence="2 3">
    <name type="scientific">Pseudomonas frederiksbergensis</name>
    <dbReference type="NCBI Taxonomy" id="104087"/>
    <lineage>
        <taxon>Bacteria</taxon>
        <taxon>Pseudomonadati</taxon>
        <taxon>Pseudomonadota</taxon>
        <taxon>Gammaproteobacteria</taxon>
        <taxon>Pseudomonadales</taxon>
        <taxon>Pseudomonadaceae</taxon>
        <taxon>Pseudomonas</taxon>
    </lineage>
</organism>
<evidence type="ECO:0000259" key="1">
    <source>
        <dbReference type="Pfam" id="PF07883"/>
    </source>
</evidence>
<comment type="caution">
    <text evidence="2">The sequence shown here is derived from an EMBL/GenBank/DDBJ whole genome shotgun (WGS) entry which is preliminary data.</text>
</comment>
<dbReference type="OrthoDB" id="9794183at2"/>
<proteinExistence type="predicted"/>
<evidence type="ECO:0000313" key="2">
    <source>
        <dbReference type="EMBL" id="KHK62683.1"/>
    </source>
</evidence>
<dbReference type="InterPro" id="IPR013096">
    <property type="entry name" value="Cupin_2"/>
</dbReference>
<dbReference type="PANTHER" id="PTHR36114">
    <property type="entry name" value="16.7 KDA PROTEIN IN WHIE LOCUS"/>
    <property type="match status" value="1"/>
</dbReference>
<dbReference type="RefSeq" id="WP_039593325.1">
    <property type="nucleotide sequence ID" value="NZ_JQGJ02000014.1"/>
</dbReference>
<dbReference type="Gene3D" id="2.60.120.10">
    <property type="entry name" value="Jelly Rolls"/>
    <property type="match status" value="1"/>
</dbReference>
<dbReference type="InterPro" id="IPR014710">
    <property type="entry name" value="RmlC-like_jellyroll"/>
</dbReference>
<dbReference type="InterPro" id="IPR011051">
    <property type="entry name" value="RmlC_Cupin_sf"/>
</dbReference>
<dbReference type="AlphaFoldDB" id="A0A0B1Z092"/>
<evidence type="ECO:0000313" key="3">
    <source>
        <dbReference type="Proteomes" id="UP000030949"/>
    </source>
</evidence>
<dbReference type="InterPro" id="IPR052044">
    <property type="entry name" value="PKS_Associated_Protein"/>
</dbReference>
<dbReference type="Proteomes" id="UP000030949">
    <property type="component" value="Unassembled WGS sequence"/>
</dbReference>
<protein>
    <submittedName>
        <fullName evidence="2">Cupin</fullName>
    </submittedName>
</protein>
<name>A0A0B1Z092_9PSED</name>
<gene>
    <name evidence="2" type="ORF">JZ00_22010</name>
</gene>
<accession>A0A0B1Z092</accession>
<feature type="domain" description="Cupin type-2" evidence="1">
    <location>
        <begin position="41"/>
        <end position="98"/>
    </location>
</feature>
<reference evidence="3" key="1">
    <citation type="submission" date="2015-03" db="EMBL/GenBank/DDBJ databases">
        <title>Pseudomonas frederiksbergensis hydrocarbon degrader.</title>
        <authorList>
            <person name="Brown L.M."/>
            <person name="Ruiz O.N."/>
            <person name="Mueller S."/>
            <person name="Gunasekera T.S."/>
        </authorList>
    </citation>
    <scope>NUCLEOTIDE SEQUENCE [LARGE SCALE GENOMIC DNA]</scope>
    <source>
        <strain evidence="3">SI8</strain>
    </source>
</reference>
<dbReference type="EMBL" id="JQGJ01000016">
    <property type="protein sequence ID" value="KHK62683.1"/>
    <property type="molecule type" value="Genomic_DNA"/>
</dbReference>
<dbReference type="PANTHER" id="PTHR36114:SF1">
    <property type="entry name" value="16.7 KDA PROTEIN IN WHIE LOCUS"/>
    <property type="match status" value="1"/>
</dbReference>
<sequence>MNQYSPINFAQKYALFHEQWAPKVVAEMNDYQFKIARLEGDFIWHTHADTDETFIVLDGELRIDFRDGAVMIGPGEMYVVKKGVEHKPSAEREVKLLLIEPRGVINTGEETNERTAVNDVWI</sequence>
<dbReference type="CDD" id="cd02226">
    <property type="entry name" value="cupin_YdbB-like"/>
    <property type="match status" value="1"/>
</dbReference>